<sequence length="508" mass="55778">MARSEATPTRLGPVRRPMQDLPNNLGVLRTGISGKTATDGGNVGVRVSKSEMNNKVPRRSATVVEARKDDSEDCLDRLLHVHSDLASLNRQIDELVARAFKLKSNGEEGRREIESFSHFLSDTLSSFKPWVSRFEKALATPPLEPENQLEKHPVEETASPVTEESLEAESPGESEMDFLISPSPLVSWRADCNIDRTRQQLFLLTPLPMSKTLSTKRLQQLLPATALEKSIAPDSTATELLPSFLAISGDDNDDLLEGVKINPTPSKPCGSVPAEGNNNSSSSSSNSESGSVFSTPMIWNKGRRSMLVMTPCLKTSPPKSCLLLEPIAEVPHKTSYLTRQSTPYPVGLHSQVWESESSSGSEASKDLRVRYPELLGIQWAAKSSINGQKDLEKSPEWSFSPLKTCTLLPPSDQISVADAEPSSDQELVGSRRCQVEIEKTPACKFPESTVRRGGKNPGETTLKRELWTKFEAVTTSGLRLNASAIVRGSRKGFLDMLDEVSYEERTQS</sequence>
<name>A0AAV0KNX0_9ROSI</name>
<accession>A0AAV0KNX0</accession>
<keyword evidence="3" id="KW-1185">Reference proteome</keyword>
<dbReference type="PANTHER" id="PTHR37238:SF1">
    <property type="entry name" value="OS05G0532500 PROTEIN"/>
    <property type="match status" value="1"/>
</dbReference>
<proteinExistence type="predicted"/>
<dbReference type="PANTHER" id="PTHR37238">
    <property type="entry name" value="OS05G0532500 PROTEIN"/>
    <property type="match status" value="1"/>
</dbReference>
<comment type="caution">
    <text evidence="2">The sequence shown here is derived from an EMBL/GenBank/DDBJ whole genome shotgun (WGS) entry which is preliminary data.</text>
</comment>
<organism evidence="2 3">
    <name type="scientific">Linum tenue</name>
    <dbReference type="NCBI Taxonomy" id="586396"/>
    <lineage>
        <taxon>Eukaryota</taxon>
        <taxon>Viridiplantae</taxon>
        <taxon>Streptophyta</taxon>
        <taxon>Embryophyta</taxon>
        <taxon>Tracheophyta</taxon>
        <taxon>Spermatophyta</taxon>
        <taxon>Magnoliopsida</taxon>
        <taxon>eudicotyledons</taxon>
        <taxon>Gunneridae</taxon>
        <taxon>Pentapetalae</taxon>
        <taxon>rosids</taxon>
        <taxon>fabids</taxon>
        <taxon>Malpighiales</taxon>
        <taxon>Linaceae</taxon>
        <taxon>Linum</taxon>
    </lineage>
</organism>
<evidence type="ECO:0000313" key="2">
    <source>
        <dbReference type="EMBL" id="CAI0423438.1"/>
    </source>
</evidence>
<protein>
    <submittedName>
        <fullName evidence="2">Uncharacterized protein</fullName>
    </submittedName>
</protein>
<feature type="compositionally biased region" description="Low complexity" evidence="1">
    <location>
        <begin position="275"/>
        <end position="291"/>
    </location>
</feature>
<evidence type="ECO:0000256" key="1">
    <source>
        <dbReference type="SAM" id="MobiDB-lite"/>
    </source>
</evidence>
<gene>
    <name evidence="2" type="ORF">LITE_LOCUS19518</name>
</gene>
<reference evidence="2" key="1">
    <citation type="submission" date="2022-08" db="EMBL/GenBank/DDBJ databases">
        <authorList>
            <person name="Gutierrez-Valencia J."/>
        </authorList>
    </citation>
    <scope>NUCLEOTIDE SEQUENCE</scope>
</reference>
<dbReference type="Proteomes" id="UP001154282">
    <property type="component" value="Unassembled WGS sequence"/>
</dbReference>
<feature type="compositionally biased region" description="Acidic residues" evidence="1">
    <location>
        <begin position="164"/>
        <end position="176"/>
    </location>
</feature>
<feature type="region of interest" description="Disordered" evidence="1">
    <location>
        <begin position="141"/>
        <end position="176"/>
    </location>
</feature>
<feature type="region of interest" description="Disordered" evidence="1">
    <location>
        <begin position="256"/>
        <end position="292"/>
    </location>
</feature>
<dbReference type="AlphaFoldDB" id="A0AAV0KNX0"/>
<dbReference type="EMBL" id="CAMGYJ010000005">
    <property type="protein sequence ID" value="CAI0423438.1"/>
    <property type="molecule type" value="Genomic_DNA"/>
</dbReference>
<feature type="region of interest" description="Disordered" evidence="1">
    <location>
        <begin position="1"/>
        <end position="43"/>
    </location>
</feature>
<evidence type="ECO:0000313" key="3">
    <source>
        <dbReference type="Proteomes" id="UP001154282"/>
    </source>
</evidence>